<name>A0AAD8IQH5_9APIA</name>
<proteinExistence type="predicted"/>
<organism evidence="1 2">
    <name type="scientific">Heracleum sosnowskyi</name>
    <dbReference type="NCBI Taxonomy" id="360622"/>
    <lineage>
        <taxon>Eukaryota</taxon>
        <taxon>Viridiplantae</taxon>
        <taxon>Streptophyta</taxon>
        <taxon>Embryophyta</taxon>
        <taxon>Tracheophyta</taxon>
        <taxon>Spermatophyta</taxon>
        <taxon>Magnoliopsida</taxon>
        <taxon>eudicotyledons</taxon>
        <taxon>Gunneridae</taxon>
        <taxon>Pentapetalae</taxon>
        <taxon>asterids</taxon>
        <taxon>campanulids</taxon>
        <taxon>Apiales</taxon>
        <taxon>Apiaceae</taxon>
        <taxon>Apioideae</taxon>
        <taxon>apioid superclade</taxon>
        <taxon>Tordylieae</taxon>
        <taxon>Tordyliinae</taxon>
        <taxon>Heracleum</taxon>
    </lineage>
</organism>
<gene>
    <name evidence="1" type="ORF">POM88_017442</name>
</gene>
<dbReference type="EMBL" id="JAUIZM010000004">
    <property type="protein sequence ID" value="KAK1389264.1"/>
    <property type="molecule type" value="Genomic_DNA"/>
</dbReference>
<accession>A0AAD8IQH5</accession>
<dbReference type="AlphaFoldDB" id="A0AAD8IQH5"/>
<protein>
    <submittedName>
        <fullName evidence="1">Uncharacterized protein</fullName>
    </submittedName>
</protein>
<reference evidence="1" key="2">
    <citation type="submission" date="2023-05" db="EMBL/GenBank/DDBJ databases">
        <authorList>
            <person name="Schelkunov M.I."/>
        </authorList>
    </citation>
    <scope>NUCLEOTIDE SEQUENCE</scope>
    <source>
        <strain evidence="1">Hsosn_3</strain>
        <tissue evidence="1">Leaf</tissue>
    </source>
</reference>
<dbReference type="Proteomes" id="UP001237642">
    <property type="component" value="Unassembled WGS sequence"/>
</dbReference>
<evidence type="ECO:0000313" key="2">
    <source>
        <dbReference type="Proteomes" id="UP001237642"/>
    </source>
</evidence>
<evidence type="ECO:0000313" key="1">
    <source>
        <dbReference type="EMBL" id="KAK1389264.1"/>
    </source>
</evidence>
<sequence length="285" mass="31748">MECGGMNILFSEIESVRHDGFEGSETESRTCRKVYFGNNGGRGTKRCLVTGVINFEHVYSKHADMPLCSNTANSAITSQEDPFEIKEDPIGKYEPPHVSEELGQATGDPNVKVKRMKLSINNPFNVKSYVQNGYNSSAPLKGVVSDMPQSASPFLHHTVMCRIVESARHGVSCSCYLLKKHREMNFCGYISDSDNSMCKLSSIDGSEQKEFGASKAIGSPISQESSAAKLLVANASDSECCQPLKRRWSKSCFIELDEAEMSRRRETKITPRPLLRYHIVILDFR</sequence>
<comment type="caution">
    <text evidence="1">The sequence shown here is derived from an EMBL/GenBank/DDBJ whole genome shotgun (WGS) entry which is preliminary data.</text>
</comment>
<reference evidence="1" key="1">
    <citation type="submission" date="2023-02" db="EMBL/GenBank/DDBJ databases">
        <title>Genome of toxic invasive species Heracleum sosnowskyi carries increased number of genes despite the absence of recent whole-genome duplications.</title>
        <authorList>
            <person name="Schelkunov M."/>
            <person name="Shtratnikova V."/>
            <person name="Makarenko M."/>
            <person name="Klepikova A."/>
            <person name="Omelchenko D."/>
            <person name="Novikova G."/>
            <person name="Obukhova E."/>
            <person name="Bogdanov V."/>
            <person name="Penin A."/>
            <person name="Logacheva M."/>
        </authorList>
    </citation>
    <scope>NUCLEOTIDE SEQUENCE</scope>
    <source>
        <strain evidence="1">Hsosn_3</strain>
        <tissue evidence="1">Leaf</tissue>
    </source>
</reference>
<keyword evidence="2" id="KW-1185">Reference proteome</keyword>